<dbReference type="PANTHER" id="PTHR37314">
    <property type="entry name" value="SLR0142 PROTEIN"/>
    <property type="match status" value="1"/>
</dbReference>
<reference evidence="2 3" key="1">
    <citation type="submission" date="2018-01" db="EMBL/GenBank/DDBJ databases">
        <title>Genomic Encyclopedia of Archaeal and Bacterial Type Strains, Phase II (KMG-II): from individual species to whole genera.</title>
        <authorList>
            <person name="Goeker M."/>
        </authorList>
    </citation>
    <scope>NUCLEOTIDE SEQUENCE [LARGE SCALE GENOMIC DNA]</scope>
    <source>
        <strain evidence="2 3">DSM 17023</strain>
    </source>
</reference>
<dbReference type="AlphaFoldDB" id="A0A2S3V3Y2"/>
<comment type="caution">
    <text evidence="2">The sequence shown here is derived from an EMBL/GenBank/DDBJ whole genome shotgun (WGS) entry which is preliminary data.</text>
</comment>
<keyword evidence="3" id="KW-1185">Reference proteome</keyword>
<dbReference type="PANTHER" id="PTHR37314:SF4">
    <property type="entry name" value="UPF0700 TRANSMEMBRANE PROTEIN YOAK"/>
    <property type="match status" value="1"/>
</dbReference>
<feature type="transmembrane region" description="Helical" evidence="1">
    <location>
        <begin position="12"/>
        <end position="39"/>
    </location>
</feature>
<dbReference type="Proteomes" id="UP000236959">
    <property type="component" value="Unassembled WGS sequence"/>
</dbReference>
<keyword evidence="1" id="KW-1133">Transmembrane helix</keyword>
<dbReference type="Pfam" id="PF06912">
    <property type="entry name" value="DUF1275"/>
    <property type="match status" value="1"/>
</dbReference>
<feature type="transmembrane region" description="Helical" evidence="1">
    <location>
        <begin position="59"/>
        <end position="79"/>
    </location>
</feature>
<feature type="transmembrane region" description="Helical" evidence="1">
    <location>
        <begin position="182"/>
        <end position="200"/>
    </location>
</feature>
<keyword evidence="1" id="KW-0472">Membrane</keyword>
<accession>A0A2S3V3Y2</accession>
<evidence type="ECO:0000313" key="2">
    <source>
        <dbReference type="EMBL" id="POF34658.1"/>
    </source>
</evidence>
<evidence type="ECO:0000256" key="1">
    <source>
        <dbReference type="SAM" id="Phobius"/>
    </source>
</evidence>
<evidence type="ECO:0000313" key="3">
    <source>
        <dbReference type="Proteomes" id="UP000236959"/>
    </source>
</evidence>
<name>A0A2S3V3Y2_9HYPH</name>
<organism evidence="2 3">
    <name type="scientific">Roseibium marinum</name>
    <dbReference type="NCBI Taxonomy" id="281252"/>
    <lineage>
        <taxon>Bacteria</taxon>
        <taxon>Pseudomonadati</taxon>
        <taxon>Pseudomonadota</taxon>
        <taxon>Alphaproteobacteria</taxon>
        <taxon>Hyphomicrobiales</taxon>
        <taxon>Stappiaceae</taxon>
        <taxon>Roseibium</taxon>
    </lineage>
</organism>
<dbReference type="RefSeq" id="WP_170107117.1">
    <property type="nucleotide sequence ID" value="NZ_PPCN01000001.1"/>
</dbReference>
<dbReference type="EMBL" id="PPCN01000001">
    <property type="protein sequence ID" value="POF34658.1"/>
    <property type="molecule type" value="Genomic_DNA"/>
</dbReference>
<feature type="transmembrane region" description="Helical" evidence="1">
    <location>
        <begin position="123"/>
        <end position="146"/>
    </location>
</feature>
<feature type="transmembrane region" description="Helical" evidence="1">
    <location>
        <begin position="91"/>
        <end position="111"/>
    </location>
</feature>
<keyword evidence="1" id="KW-0812">Transmembrane</keyword>
<gene>
    <name evidence="2" type="ORF">CLV41_1011116</name>
</gene>
<protein>
    <submittedName>
        <fullName evidence="2">Uncharacterized membrane protein YoaK (UPF0700 family)</fullName>
    </submittedName>
</protein>
<proteinExistence type="predicted"/>
<feature type="transmembrane region" description="Helical" evidence="1">
    <location>
        <begin position="206"/>
        <end position="224"/>
    </location>
</feature>
<dbReference type="InterPro" id="IPR010699">
    <property type="entry name" value="DUF1275"/>
</dbReference>
<sequence>MSDNSDSQRSHSLVPVLLAFCACFVDVVCIIGLFHTFTAFISGTLVVLCVEVFHHAENALLKVFVLVMFLAATLLWYVVVTRLIRHKKVAVGHLFALEAGIVAAFMLVAGLGDPTGSGPLSPVTLVAVGLSTIAMSLQNVIMLTILNHHVPTTMMTGNSLKLVLGLADYFAHPESRTGSRAIVIHQMLVISAFAVGGLLASFLFTYLGFWVLAVPVAVLLVLAVQQSAFEGVDHMESAGEDSAVGAPVSTE</sequence>